<dbReference type="RefSeq" id="WP_086780302.1">
    <property type="nucleotide sequence ID" value="NZ_JAGIOO010000001.1"/>
</dbReference>
<evidence type="ECO:0008006" key="3">
    <source>
        <dbReference type="Google" id="ProtNLM"/>
    </source>
</evidence>
<sequence>MFESAPPAPAGTLFVDPSAIEATKAAFVEAINELAPLLRKAQHSLVALPAASDAVSADAAGEQTRRGVRSEDSAVAVLTVYLAELFHAVEQLDAAAASYRTAEDTAVSALR</sequence>
<gene>
    <name evidence="1" type="ORF">JOF53_003316</name>
</gene>
<organism evidence="1 2">
    <name type="scientific">Crossiella equi</name>
    <dbReference type="NCBI Taxonomy" id="130796"/>
    <lineage>
        <taxon>Bacteria</taxon>
        <taxon>Bacillati</taxon>
        <taxon>Actinomycetota</taxon>
        <taxon>Actinomycetes</taxon>
        <taxon>Pseudonocardiales</taxon>
        <taxon>Pseudonocardiaceae</taxon>
        <taxon>Crossiella</taxon>
    </lineage>
</organism>
<keyword evidence="2" id="KW-1185">Reference proteome</keyword>
<name>A0ABS5AE07_9PSEU</name>
<accession>A0ABS5AE07</accession>
<dbReference type="Proteomes" id="UP001519363">
    <property type="component" value="Unassembled WGS sequence"/>
</dbReference>
<evidence type="ECO:0000313" key="1">
    <source>
        <dbReference type="EMBL" id="MBP2474444.1"/>
    </source>
</evidence>
<protein>
    <recommendedName>
        <fullName evidence="3">PE family protein</fullName>
    </recommendedName>
</protein>
<proteinExistence type="predicted"/>
<dbReference type="EMBL" id="JAGIOO010000001">
    <property type="protein sequence ID" value="MBP2474444.1"/>
    <property type="molecule type" value="Genomic_DNA"/>
</dbReference>
<reference evidence="1 2" key="1">
    <citation type="submission" date="2021-03" db="EMBL/GenBank/DDBJ databases">
        <title>Sequencing the genomes of 1000 actinobacteria strains.</title>
        <authorList>
            <person name="Klenk H.-P."/>
        </authorList>
    </citation>
    <scope>NUCLEOTIDE SEQUENCE [LARGE SCALE GENOMIC DNA]</scope>
    <source>
        <strain evidence="1 2">DSM 44580</strain>
    </source>
</reference>
<evidence type="ECO:0000313" key="2">
    <source>
        <dbReference type="Proteomes" id="UP001519363"/>
    </source>
</evidence>
<comment type="caution">
    <text evidence="1">The sequence shown here is derived from an EMBL/GenBank/DDBJ whole genome shotgun (WGS) entry which is preliminary data.</text>
</comment>